<dbReference type="GO" id="GO:0016020">
    <property type="term" value="C:membrane"/>
    <property type="evidence" value="ECO:0007669"/>
    <property type="project" value="UniProtKB-SubCell"/>
</dbReference>
<evidence type="ECO:0000313" key="9">
    <source>
        <dbReference type="EMBL" id="SHH94704.1"/>
    </source>
</evidence>
<feature type="transmembrane region" description="Helical" evidence="8">
    <location>
        <begin position="77"/>
        <end position="96"/>
    </location>
</feature>
<evidence type="ECO:0000256" key="4">
    <source>
        <dbReference type="ARBA" id="ARBA00022544"/>
    </source>
</evidence>
<dbReference type="InterPro" id="IPR004761">
    <property type="entry name" value="Spore_GerAB"/>
</dbReference>
<evidence type="ECO:0000256" key="5">
    <source>
        <dbReference type="ARBA" id="ARBA00022692"/>
    </source>
</evidence>
<dbReference type="Pfam" id="PF03845">
    <property type="entry name" value="Spore_permease"/>
    <property type="match status" value="1"/>
</dbReference>
<keyword evidence="5 8" id="KW-0812">Transmembrane</keyword>
<keyword evidence="3" id="KW-0813">Transport</keyword>
<evidence type="ECO:0000256" key="8">
    <source>
        <dbReference type="SAM" id="Phobius"/>
    </source>
</evidence>
<keyword evidence="4" id="KW-0309">Germination</keyword>
<dbReference type="NCBIfam" id="TIGR00912">
    <property type="entry name" value="2A0309"/>
    <property type="match status" value="1"/>
</dbReference>
<feature type="transmembrane region" description="Helical" evidence="8">
    <location>
        <begin position="180"/>
        <end position="204"/>
    </location>
</feature>
<evidence type="ECO:0000313" key="10">
    <source>
        <dbReference type="Proteomes" id="UP000183995"/>
    </source>
</evidence>
<dbReference type="AlphaFoldDB" id="A0A1M5X5D7"/>
<dbReference type="OrthoDB" id="1675410at2"/>
<feature type="transmembrane region" description="Helical" evidence="8">
    <location>
        <begin position="108"/>
        <end position="128"/>
    </location>
</feature>
<keyword evidence="6 8" id="KW-1133">Transmembrane helix</keyword>
<evidence type="ECO:0000256" key="1">
    <source>
        <dbReference type="ARBA" id="ARBA00004141"/>
    </source>
</evidence>
<organism evidence="9 10">
    <name type="scientific">Sporobacter termitidis DSM 10068</name>
    <dbReference type="NCBI Taxonomy" id="1123282"/>
    <lineage>
        <taxon>Bacteria</taxon>
        <taxon>Bacillati</taxon>
        <taxon>Bacillota</taxon>
        <taxon>Clostridia</taxon>
        <taxon>Eubacteriales</taxon>
        <taxon>Oscillospiraceae</taxon>
        <taxon>Sporobacter</taxon>
    </lineage>
</organism>
<reference evidence="9 10" key="1">
    <citation type="submission" date="2016-11" db="EMBL/GenBank/DDBJ databases">
        <authorList>
            <person name="Jaros S."/>
            <person name="Januszkiewicz K."/>
            <person name="Wedrychowicz H."/>
        </authorList>
    </citation>
    <scope>NUCLEOTIDE SEQUENCE [LARGE SCALE GENOMIC DNA]</scope>
    <source>
        <strain evidence="9 10">DSM 10068</strain>
    </source>
</reference>
<evidence type="ECO:0000256" key="3">
    <source>
        <dbReference type="ARBA" id="ARBA00022448"/>
    </source>
</evidence>
<dbReference type="PANTHER" id="PTHR34975:SF2">
    <property type="entry name" value="SPORE GERMINATION PROTEIN A2"/>
    <property type="match status" value="1"/>
</dbReference>
<feature type="transmembrane region" description="Helical" evidence="8">
    <location>
        <begin position="216"/>
        <end position="239"/>
    </location>
</feature>
<name>A0A1M5X5D7_9FIRM</name>
<sequence length="368" mass="41623">MQHKISTKQMTYAAAAFIIASSLQTRFLYQYTKNETWIPVIIGFVLSFIIISIYGRLARNHPGLSLIHINDAVFGSVLGKIVSAFYVFNFLMLLILNTEDLGDFVKGFILQSTPITIIYVVFLFVCSFASRKGAVAMTRYAVLLTVLYIAAVVINSFFLINRMHLENLLPAFILPVKNYLMSAHIVTMLSYCEVLAFLMFAPYMQKPDEMGKAMKRGLMIGFVVLLVIILRDIIVLGNYTLTTSSPTYNSIRLIDVGDILTRLEIIFAVALMTMLFFKVSILFFSTVSSFGQIFNIEQYKIFIYIFLALVVVYANGMFTSSSEHVKWTNSAPAYSTFFLFLLPLITLIVSEIRKNAKKNANDEPLKLD</sequence>
<gene>
    <name evidence="9" type="ORF">SAMN02745823_01597</name>
</gene>
<feature type="transmembrane region" description="Helical" evidence="8">
    <location>
        <begin position="37"/>
        <end position="57"/>
    </location>
</feature>
<feature type="transmembrane region" description="Helical" evidence="8">
    <location>
        <begin position="299"/>
        <end position="319"/>
    </location>
</feature>
<dbReference type="Proteomes" id="UP000183995">
    <property type="component" value="Unassembled WGS sequence"/>
</dbReference>
<accession>A0A1M5X5D7</accession>
<dbReference type="GO" id="GO:0009847">
    <property type="term" value="P:spore germination"/>
    <property type="evidence" value="ECO:0007669"/>
    <property type="project" value="InterPro"/>
</dbReference>
<comment type="similarity">
    <text evidence="2">Belongs to the amino acid-polyamine-organocation (APC) superfamily. Spore germination protein (SGP) (TC 2.A.3.9) family.</text>
</comment>
<feature type="transmembrane region" description="Helical" evidence="8">
    <location>
        <begin position="331"/>
        <end position="349"/>
    </location>
</feature>
<comment type="subcellular location">
    <subcellularLocation>
        <location evidence="1">Membrane</location>
        <topology evidence="1">Multi-pass membrane protein</topology>
    </subcellularLocation>
</comment>
<evidence type="ECO:0000256" key="6">
    <source>
        <dbReference type="ARBA" id="ARBA00022989"/>
    </source>
</evidence>
<feature type="transmembrane region" description="Helical" evidence="8">
    <location>
        <begin position="140"/>
        <end position="160"/>
    </location>
</feature>
<proteinExistence type="inferred from homology"/>
<dbReference type="PANTHER" id="PTHR34975">
    <property type="entry name" value="SPORE GERMINATION PROTEIN A2"/>
    <property type="match status" value="1"/>
</dbReference>
<keyword evidence="10" id="KW-1185">Reference proteome</keyword>
<feature type="transmembrane region" description="Helical" evidence="8">
    <location>
        <begin position="265"/>
        <end position="287"/>
    </location>
</feature>
<dbReference type="STRING" id="1123282.SAMN02745823_01597"/>
<evidence type="ECO:0000256" key="7">
    <source>
        <dbReference type="ARBA" id="ARBA00023136"/>
    </source>
</evidence>
<protein>
    <submittedName>
        <fullName evidence="9">Spore germination protein KB</fullName>
    </submittedName>
</protein>
<dbReference type="EMBL" id="FQXV01000004">
    <property type="protein sequence ID" value="SHH94704.1"/>
    <property type="molecule type" value="Genomic_DNA"/>
</dbReference>
<keyword evidence="7 8" id="KW-0472">Membrane</keyword>
<evidence type="ECO:0000256" key="2">
    <source>
        <dbReference type="ARBA" id="ARBA00007998"/>
    </source>
</evidence>
<feature type="transmembrane region" description="Helical" evidence="8">
    <location>
        <begin position="12"/>
        <end position="31"/>
    </location>
</feature>
<dbReference type="RefSeq" id="WP_073077499.1">
    <property type="nucleotide sequence ID" value="NZ_FQXV01000004.1"/>
</dbReference>